<dbReference type="AlphaFoldDB" id="D3LC75"/>
<reference evidence="2 3" key="1">
    <citation type="journal article" date="2010" name="Appl. Microbiol. Biotechnol.">
        <title>Genotypic diversity in Oenococcus oeni by high-density microarray comparative genome hybridization and whole genome sequencing.</title>
        <authorList>
            <person name="Borneman A.R."/>
            <person name="Bartowsky E.J."/>
            <person name="McCarthy J."/>
            <person name="Chambers P.J."/>
        </authorList>
    </citation>
    <scope>NUCLEOTIDE SEQUENCE [LARGE SCALE GENOMIC DNA]</scope>
    <source>
        <strain evidence="2 3">AWRIB429</strain>
    </source>
</reference>
<feature type="transmembrane region" description="Helical" evidence="1">
    <location>
        <begin position="24"/>
        <end position="44"/>
    </location>
</feature>
<proteinExistence type="predicted"/>
<keyword evidence="1" id="KW-0812">Transmembrane</keyword>
<evidence type="ECO:0000256" key="1">
    <source>
        <dbReference type="SAM" id="Phobius"/>
    </source>
</evidence>
<organism evidence="2 3">
    <name type="scientific">Oenococcus oeni AWRIB429</name>
    <dbReference type="NCBI Taxonomy" id="655225"/>
    <lineage>
        <taxon>Bacteria</taxon>
        <taxon>Bacillati</taxon>
        <taxon>Bacillota</taxon>
        <taxon>Bacilli</taxon>
        <taxon>Lactobacillales</taxon>
        <taxon>Lactobacillaceae</taxon>
        <taxon>Oenococcus</taxon>
    </lineage>
</organism>
<dbReference type="EMBL" id="ACSE01000033">
    <property type="protein sequence ID" value="EFD87522.1"/>
    <property type="molecule type" value="Genomic_DNA"/>
</dbReference>
<dbReference type="GeneID" id="75065303"/>
<comment type="caution">
    <text evidence="2">The sequence shown here is derived from an EMBL/GenBank/DDBJ whole genome shotgun (WGS) entry which is preliminary data.</text>
</comment>
<dbReference type="RefSeq" id="WP_002819754.1">
    <property type="nucleotide sequence ID" value="NZ_ACSE01000033.1"/>
</dbReference>
<protein>
    <submittedName>
        <fullName evidence="2">Uncharacterized protein</fullName>
    </submittedName>
</protein>
<keyword evidence="1" id="KW-0472">Membrane</keyword>
<evidence type="ECO:0000313" key="3">
    <source>
        <dbReference type="Proteomes" id="UP000003075"/>
    </source>
</evidence>
<dbReference type="Proteomes" id="UP000003075">
    <property type="component" value="Unassembled WGS sequence"/>
</dbReference>
<gene>
    <name evidence="2" type="ORF">AWRIB429_1955</name>
</gene>
<keyword evidence="1" id="KW-1133">Transmembrane helix</keyword>
<accession>D3LC75</accession>
<sequence>MNKLEQENSALHFENARLKTKLHIHFWSGLFIGWLLSFVFGWLLS</sequence>
<evidence type="ECO:0000313" key="2">
    <source>
        <dbReference type="EMBL" id="EFD87522.1"/>
    </source>
</evidence>
<name>D3LC75_OENOE</name>